<keyword evidence="3" id="KW-1185">Reference proteome</keyword>
<dbReference type="EMBL" id="CAJHNJ030000002">
    <property type="protein sequence ID" value="CAG9091294.1"/>
    <property type="molecule type" value="Genomic_DNA"/>
</dbReference>
<feature type="compositionally biased region" description="Acidic residues" evidence="1">
    <location>
        <begin position="18"/>
        <end position="29"/>
    </location>
</feature>
<reference evidence="2" key="1">
    <citation type="submission" date="2020-11" db="EMBL/GenBank/DDBJ databases">
        <authorList>
            <person name="Whiteford S."/>
        </authorList>
    </citation>
    <scope>NUCLEOTIDE SEQUENCE</scope>
</reference>
<evidence type="ECO:0000313" key="2">
    <source>
        <dbReference type="EMBL" id="CAG9091294.1"/>
    </source>
</evidence>
<sequence>MEEKDKNQAISLPHSSSEEEIIMPEEEEADKNLEFERDLSLEGMFNQQRPGEKRARLSGSSEESNEDGFTTVVRKSKRLARSYSKNSEPNEKEVENENMDKIEVCITGSEVLPKQMALAKLLRSENIAEILKIKYKSPYKVFILLSDVLNANKLVTNQKFAELGYRCHMTNSTYISYGILRNVDLDMTDTDIKETFTSDVKILHIKRLKRVDENGKWVDSETVRFSFQGSTLPPFVKGHGIRFNVESYSFPVTQCSACWKGERQWAYRLFFGAFQNHVFTIY</sequence>
<gene>
    <name evidence="2" type="ORF">PLXY2_LOCUS931</name>
</gene>
<comment type="caution">
    <text evidence="2">The sequence shown here is derived from an EMBL/GenBank/DDBJ whole genome shotgun (WGS) entry which is preliminary data.</text>
</comment>
<name>A0A8S4D661_PLUXY</name>
<dbReference type="Proteomes" id="UP000653454">
    <property type="component" value="Unassembled WGS sequence"/>
</dbReference>
<feature type="compositionally biased region" description="Basic and acidic residues" evidence="1">
    <location>
        <begin position="30"/>
        <end position="40"/>
    </location>
</feature>
<dbReference type="AlphaFoldDB" id="A0A8S4D661"/>
<evidence type="ECO:0000256" key="1">
    <source>
        <dbReference type="SAM" id="MobiDB-lite"/>
    </source>
</evidence>
<accession>A0A8S4D661</accession>
<protein>
    <submittedName>
        <fullName evidence="2">(diamondback moth) hypothetical protein</fullName>
    </submittedName>
</protein>
<proteinExistence type="predicted"/>
<evidence type="ECO:0000313" key="3">
    <source>
        <dbReference type="Proteomes" id="UP000653454"/>
    </source>
</evidence>
<feature type="region of interest" description="Disordered" evidence="1">
    <location>
        <begin position="1"/>
        <end position="71"/>
    </location>
</feature>
<organism evidence="2 3">
    <name type="scientific">Plutella xylostella</name>
    <name type="common">Diamondback moth</name>
    <name type="synonym">Plutella maculipennis</name>
    <dbReference type="NCBI Taxonomy" id="51655"/>
    <lineage>
        <taxon>Eukaryota</taxon>
        <taxon>Metazoa</taxon>
        <taxon>Ecdysozoa</taxon>
        <taxon>Arthropoda</taxon>
        <taxon>Hexapoda</taxon>
        <taxon>Insecta</taxon>
        <taxon>Pterygota</taxon>
        <taxon>Neoptera</taxon>
        <taxon>Endopterygota</taxon>
        <taxon>Lepidoptera</taxon>
        <taxon>Glossata</taxon>
        <taxon>Ditrysia</taxon>
        <taxon>Yponomeutoidea</taxon>
        <taxon>Plutellidae</taxon>
        <taxon>Plutella</taxon>
    </lineage>
</organism>